<dbReference type="GO" id="GO:0000155">
    <property type="term" value="F:phosphorelay sensor kinase activity"/>
    <property type="evidence" value="ECO:0007669"/>
    <property type="project" value="InterPro"/>
</dbReference>
<evidence type="ECO:0000313" key="4">
    <source>
        <dbReference type="Proteomes" id="UP000186917"/>
    </source>
</evidence>
<feature type="transmembrane region" description="Helical" evidence="1">
    <location>
        <begin position="9"/>
        <end position="30"/>
    </location>
</feature>
<dbReference type="EMBL" id="FTOR01000007">
    <property type="protein sequence ID" value="SIT26838.1"/>
    <property type="molecule type" value="Genomic_DNA"/>
</dbReference>
<keyword evidence="1" id="KW-1133">Transmembrane helix</keyword>
<protein>
    <submittedName>
        <fullName evidence="3">Histidine kinase</fullName>
    </submittedName>
</protein>
<gene>
    <name evidence="3" type="ORF">SAMN05421788_10763</name>
</gene>
<evidence type="ECO:0000256" key="1">
    <source>
        <dbReference type="SAM" id="Phobius"/>
    </source>
</evidence>
<dbReference type="Gene3D" id="3.30.565.10">
    <property type="entry name" value="Histidine kinase-like ATPase, C-terminal domain"/>
    <property type="match status" value="1"/>
</dbReference>
<dbReference type="STRING" id="477680.SAMN05421788_10763"/>
<dbReference type="AlphaFoldDB" id="A0A1N7QVG2"/>
<keyword evidence="1" id="KW-0812">Transmembrane</keyword>
<feature type="transmembrane region" description="Helical" evidence="1">
    <location>
        <begin position="36"/>
        <end position="58"/>
    </location>
</feature>
<dbReference type="PANTHER" id="PTHR34220">
    <property type="entry name" value="SENSOR HISTIDINE KINASE YPDA"/>
    <property type="match status" value="1"/>
</dbReference>
<keyword evidence="4" id="KW-1185">Reference proteome</keyword>
<reference evidence="4" key="1">
    <citation type="submission" date="2017-01" db="EMBL/GenBank/DDBJ databases">
        <authorList>
            <person name="Varghese N."/>
            <person name="Submissions S."/>
        </authorList>
    </citation>
    <scope>NUCLEOTIDE SEQUENCE [LARGE SCALE GENOMIC DNA]</scope>
    <source>
        <strain evidence="4">DSM 21054</strain>
    </source>
</reference>
<dbReference type="RefSeq" id="WP_076380670.1">
    <property type="nucleotide sequence ID" value="NZ_AP017422.1"/>
</dbReference>
<dbReference type="Pfam" id="PF06580">
    <property type="entry name" value="His_kinase"/>
    <property type="match status" value="1"/>
</dbReference>
<feature type="transmembrane region" description="Helical" evidence="1">
    <location>
        <begin position="79"/>
        <end position="101"/>
    </location>
</feature>
<dbReference type="InterPro" id="IPR036890">
    <property type="entry name" value="HATPase_C_sf"/>
</dbReference>
<dbReference type="PANTHER" id="PTHR34220:SF7">
    <property type="entry name" value="SENSOR HISTIDINE KINASE YPDA"/>
    <property type="match status" value="1"/>
</dbReference>
<sequence>MTKKAPISLYWKCQLAGWSAASLYWGYASFLDGRYILWIGLLQFLSDVALYVLITHLYHLFALRHRWQQLSLGRLIKRLIPAVLVLGLVYLLVTAGKIYLFRLWLPLGLVEPLAVFLKVNWLPILMAGIRLMCIWLLAYHLYYYGKREVTLARENARLALVAKDAQLNNLHAQLNPHFLFNSLNTIKALVIDDPSSARRAVDLMSDMLRLSLYYQELILHPLKDELSLVGDYLEMEKLRLEERLQFSIEFPPELAEAHILRYSVQVLVENAIKHGISRQRSGGLLRIVIMQEDGVISTCVQNPGKLDTAASLHGLGLKNLKERLQLHYQDKAVFTISEAKGTVSAYILIPVV</sequence>
<dbReference type="Proteomes" id="UP000186917">
    <property type="component" value="Unassembled WGS sequence"/>
</dbReference>
<dbReference type="InterPro" id="IPR010559">
    <property type="entry name" value="Sig_transdc_His_kin_internal"/>
</dbReference>
<accession>A0A1N7QVG2</accession>
<evidence type="ECO:0000259" key="2">
    <source>
        <dbReference type="Pfam" id="PF06580"/>
    </source>
</evidence>
<name>A0A1N7QVG2_9BACT</name>
<dbReference type="GO" id="GO:0016020">
    <property type="term" value="C:membrane"/>
    <property type="evidence" value="ECO:0007669"/>
    <property type="project" value="InterPro"/>
</dbReference>
<dbReference type="OrthoDB" id="9792992at2"/>
<feature type="domain" description="Signal transduction histidine kinase internal region" evidence="2">
    <location>
        <begin position="165"/>
        <end position="244"/>
    </location>
</feature>
<dbReference type="SUPFAM" id="SSF55874">
    <property type="entry name" value="ATPase domain of HSP90 chaperone/DNA topoisomerase II/histidine kinase"/>
    <property type="match status" value="1"/>
</dbReference>
<evidence type="ECO:0000313" key="3">
    <source>
        <dbReference type="EMBL" id="SIT26838.1"/>
    </source>
</evidence>
<keyword evidence="3" id="KW-0808">Transferase</keyword>
<keyword evidence="1" id="KW-0472">Membrane</keyword>
<organism evidence="3 4">
    <name type="scientific">Filimonas lacunae</name>
    <dbReference type="NCBI Taxonomy" id="477680"/>
    <lineage>
        <taxon>Bacteria</taxon>
        <taxon>Pseudomonadati</taxon>
        <taxon>Bacteroidota</taxon>
        <taxon>Chitinophagia</taxon>
        <taxon>Chitinophagales</taxon>
        <taxon>Chitinophagaceae</taxon>
        <taxon>Filimonas</taxon>
    </lineage>
</organism>
<proteinExistence type="predicted"/>
<keyword evidence="3" id="KW-0418">Kinase</keyword>
<dbReference type="InterPro" id="IPR050640">
    <property type="entry name" value="Bact_2-comp_sensor_kinase"/>
</dbReference>
<feature type="transmembrane region" description="Helical" evidence="1">
    <location>
        <begin position="121"/>
        <end position="143"/>
    </location>
</feature>